<keyword evidence="3" id="KW-1185">Reference proteome</keyword>
<feature type="region of interest" description="Disordered" evidence="1">
    <location>
        <begin position="1"/>
        <end position="48"/>
    </location>
</feature>
<evidence type="ECO:0000313" key="2">
    <source>
        <dbReference type="EMBL" id="CAL5014024.1"/>
    </source>
</evidence>
<reference evidence="2 3" key="2">
    <citation type="submission" date="2024-10" db="EMBL/GenBank/DDBJ databases">
        <authorList>
            <person name="Ryan C."/>
        </authorList>
    </citation>
    <scope>NUCLEOTIDE SEQUENCE [LARGE SCALE GENOMIC DNA]</scope>
</reference>
<evidence type="ECO:0000313" key="3">
    <source>
        <dbReference type="Proteomes" id="UP001497457"/>
    </source>
</evidence>
<reference evidence="3" key="1">
    <citation type="submission" date="2024-06" db="EMBL/GenBank/DDBJ databases">
        <authorList>
            <person name="Ryan C."/>
        </authorList>
    </citation>
    <scope>NUCLEOTIDE SEQUENCE [LARGE SCALE GENOMIC DNA]</scope>
</reference>
<dbReference type="Proteomes" id="UP001497457">
    <property type="component" value="Chromosome 28b"/>
</dbReference>
<protein>
    <submittedName>
        <fullName evidence="2">Uncharacterized protein</fullName>
    </submittedName>
</protein>
<dbReference type="PANTHER" id="PTHR34480">
    <property type="entry name" value="OS01G0967800 PROTEIN-RELATED"/>
    <property type="match status" value="1"/>
</dbReference>
<proteinExistence type="predicted"/>
<accession>A0ABC9C703</accession>
<feature type="compositionally biased region" description="Low complexity" evidence="1">
    <location>
        <begin position="30"/>
        <end position="44"/>
    </location>
</feature>
<sequence>MTTPVRSVPPIDRAGSSASWAGEKRRKTVGEGPPQVQEEQGVGQEPDESVFSAEDVIDRGELSLCYDQLYRRESFFNEPRSRMRDEDTEHVYKRLCSLRYRDYKILKVEQDWDPTDCPWDSPFEPGPSIFGWTYDPETFNLNGLDDYQRIVPTRVQDFYEYPQYDAYRFTFSDQRTDEEYVKYYNEISKKIKWVEEYMRRDKQEFELKFERTSHRQSMKIAKGFPHLSMTLAQRGYEEYLLDLAWKLSTQDYVRVYFEVWDRVSKNEMSFEDALKSALPVFGYSCNCRIMGQLLGYHNLVLEEFETCKAQIPEGVADKDEVLKHITDAVYKIKSAERPKLYLDYVKKKIEVAQRLHLYDPEVPRDSC</sequence>
<dbReference type="AlphaFoldDB" id="A0ABC9C703"/>
<dbReference type="EMBL" id="OZ075138">
    <property type="protein sequence ID" value="CAL5014024.1"/>
    <property type="molecule type" value="Genomic_DNA"/>
</dbReference>
<name>A0ABC9C703_9POAL</name>
<organism evidence="2 3">
    <name type="scientific">Urochloa decumbens</name>
    <dbReference type="NCBI Taxonomy" id="240449"/>
    <lineage>
        <taxon>Eukaryota</taxon>
        <taxon>Viridiplantae</taxon>
        <taxon>Streptophyta</taxon>
        <taxon>Embryophyta</taxon>
        <taxon>Tracheophyta</taxon>
        <taxon>Spermatophyta</taxon>
        <taxon>Magnoliopsida</taxon>
        <taxon>Liliopsida</taxon>
        <taxon>Poales</taxon>
        <taxon>Poaceae</taxon>
        <taxon>PACMAD clade</taxon>
        <taxon>Panicoideae</taxon>
        <taxon>Panicodae</taxon>
        <taxon>Paniceae</taxon>
        <taxon>Melinidinae</taxon>
        <taxon>Urochloa</taxon>
    </lineage>
</organism>
<gene>
    <name evidence="2" type="ORF">URODEC1_LOCUS71706</name>
</gene>
<evidence type="ECO:0000256" key="1">
    <source>
        <dbReference type="SAM" id="MobiDB-lite"/>
    </source>
</evidence>